<feature type="transmembrane region" description="Helical" evidence="8">
    <location>
        <begin position="277"/>
        <end position="297"/>
    </location>
</feature>
<name>G8R827_OWEHD</name>
<dbReference type="EC" id="2.5.1.74" evidence="8 9"/>
<dbReference type="PATRIC" id="fig|926562.3.peg.335"/>
<comment type="similarity">
    <text evidence="8">Belongs to the MenA family. Type 1 subfamily.</text>
</comment>
<evidence type="ECO:0000256" key="3">
    <source>
        <dbReference type="ARBA" id="ARBA00022475"/>
    </source>
</evidence>
<dbReference type="HOGENOM" id="CLU_043611_1_1_10"/>
<feature type="transmembrane region" description="Helical" evidence="8">
    <location>
        <begin position="116"/>
        <end position="139"/>
    </location>
</feature>
<comment type="pathway">
    <text evidence="8">Quinol/quinone metabolism; menaquinone biosynthesis; menaquinol from 1,4-dihydroxy-2-naphthoate: step 1/2.</text>
</comment>
<dbReference type="KEGG" id="oho:Oweho_0329"/>
<dbReference type="GO" id="GO:0005886">
    <property type="term" value="C:plasma membrane"/>
    <property type="evidence" value="ECO:0007669"/>
    <property type="project" value="UniProtKB-SubCell"/>
</dbReference>
<evidence type="ECO:0000313" key="10">
    <source>
        <dbReference type="EMBL" id="AEV31350.1"/>
    </source>
</evidence>
<gene>
    <name evidence="8" type="primary">menA</name>
    <name evidence="10" type="ordered locus">Oweho_0329</name>
</gene>
<dbReference type="PIRSF" id="PIRSF005355">
    <property type="entry name" value="UBIAD1"/>
    <property type="match status" value="1"/>
</dbReference>
<evidence type="ECO:0000256" key="8">
    <source>
        <dbReference type="HAMAP-Rule" id="MF_01937"/>
    </source>
</evidence>
<dbReference type="InterPro" id="IPR004657">
    <property type="entry name" value="MenA"/>
</dbReference>
<evidence type="ECO:0000256" key="1">
    <source>
        <dbReference type="ARBA" id="ARBA00004141"/>
    </source>
</evidence>
<evidence type="ECO:0000313" key="11">
    <source>
        <dbReference type="Proteomes" id="UP000005631"/>
    </source>
</evidence>
<dbReference type="NCBIfam" id="NF004750">
    <property type="entry name" value="PRK06080.1-2"/>
    <property type="match status" value="1"/>
</dbReference>
<feature type="transmembrane region" description="Helical" evidence="8">
    <location>
        <begin position="151"/>
        <end position="169"/>
    </location>
</feature>
<dbReference type="STRING" id="926562.Oweho_0329"/>
<dbReference type="GO" id="GO:0009234">
    <property type="term" value="P:menaquinone biosynthetic process"/>
    <property type="evidence" value="ECO:0007669"/>
    <property type="project" value="UniProtKB-UniRule"/>
</dbReference>
<accession>G8R827</accession>
<keyword evidence="5 8" id="KW-0812">Transmembrane</keyword>
<feature type="transmembrane region" description="Helical" evidence="8">
    <location>
        <begin position="246"/>
        <end position="265"/>
    </location>
</feature>
<dbReference type="GO" id="GO:0042371">
    <property type="term" value="P:vitamin K biosynthetic process"/>
    <property type="evidence" value="ECO:0007669"/>
    <property type="project" value="TreeGrafter"/>
</dbReference>
<comment type="function">
    <text evidence="8">Conversion of 1,4-dihydroxy-2-naphthoate (DHNA) to demethylmenaquinone (DMK).</text>
</comment>
<dbReference type="InterPro" id="IPR000537">
    <property type="entry name" value="UbiA_prenyltransferase"/>
</dbReference>
<dbReference type="InterPro" id="IPR044878">
    <property type="entry name" value="UbiA_sf"/>
</dbReference>
<dbReference type="Proteomes" id="UP000005631">
    <property type="component" value="Chromosome"/>
</dbReference>
<dbReference type="AlphaFoldDB" id="G8R827"/>
<proteinExistence type="inferred from homology"/>
<dbReference type="Gene3D" id="1.10.357.140">
    <property type="entry name" value="UbiA prenyltransferase"/>
    <property type="match status" value="1"/>
</dbReference>
<dbReference type="CDD" id="cd13962">
    <property type="entry name" value="PT_UbiA_UBIAD1"/>
    <property type="match status" value="1"/>
</dbReference>
<dbReference type="NCBIfam" id="TIGR00751">
    <property type="entry name" value="menA"/>
    <property type="match status" value="1"/>
</dbReference>
<evidence type="ECO:0000256" key="2">
    <source>
        <dbReference type="ARBA" id="ARBA00022428"/>
    </source>
</evidence>
<protein>
    <recommendedName>
        <fullName evidence="8 9">1,4-dihydroxy-2-naphthoate octaprenyltransferase</fullName>
        <shortName evidence="8">DHNA-octaprenyltransferase</shortName>
        <ecNumber evidence="8 9">2.5.1.74</ecNumber>
    </recommendedName>
</protein>
<dbReference type="GO" id="GO:0046428">
    <property type="term" value="F:1,4-dihydroxy-2-naphthoate polyprenyltransferase activity"/>
    <property type="evidence" value="ECO:0007669"/>
    <property type="project" value="UniProtKB-UniRule"/>
</dbReference>
<organism evidence="10 11">
    <name type="scientific">Owenweeksia hongkongensis (strain DSM 17368 / CIP 108786 / JCM 12287 / NRRL B-23963 / UST20020801)</name>
    <dbReference type="NCBI Taxonomy" id="926562"/>
    <lineage>
        <taxon>Bacteria</taxon>
        <taxon>Pseudomonadati</taxon>
        <taxon>Bacteroidota</taxon>
        <taxon>Flavobacteriia</taxon>
        <taxon>Flavobacteriales</taxon>
        <taxon>Owenweeksiaceae</taxon>
        <taxon>Owenweeksia</taxon>
    </lineage>
</organism>
<comment type="catalytic activity">
    <reaction evidence="8">
        <text>an all-trans-polyprenyl diphosphate + 1,4-dihydroxy-2-naphthoate + H(+) = a 2-demethylmenaquinol + CO2 + diphosphate</text>
        <dbReference type="Rhea" id="RHEA:26478"/>
        <dbReference type="Rhea" id="RHEA-COMP:9563"/>
        <dbReference type="Rhea" id="RHEA-COMP:9564"/>
        <dbReference type="ChEBI" id="CHEBI:11173"/>
        <dbReference type="ChEBI" id="CHEBI:15378"/>
        <dbReference type="ChEBI" id="CHEBI:16526"/>
        <dbReference type="ChEBI" id="CHEBI:33019"/>
        <dbReference type="ChEBI" id="CHEBI:55437"/>
        <dbReference type="ChEBI" id="CHEBI:58914"/>
        <dbReference type="EC" id="2.5.1.74"/>
    </reaction>
</comment>
<keyword evidence="11" id="KW-1185">Reference proteome</keyword>
<dbReference type="PANTHER" id="PTHR13929:SF0">
    <property type="entry name" value="UBIA PRENYLTRANSFERASE DOMAIN-CONTAINING PROTEIN 1"/>
    <property type="match status" value="1"/>
</dbReference>
<evidence type="ECO:0000256" key="7">
    <source>
        <dbReference type="ARBA" id="ARBA00023136"/>
    </source>
</evidence>
<dbReference type="eggNOG" id="COG1575">
    <property type="taxonomic scope" value="Bacteria"/>
</dbReference>
<feature type="transmembrane region" description="Helical" evidence="8">
    <location>
        <begin position="175"/>
        <end position="194"/>
    </location>
</feature>
<evidence type="ECO:0000256" key="4">
    <source>
        <dbReference type="ARBA" id="ARBA00022679"/>
    </source>
</evidence>
<keyword evidence="4 8" id="KW-0808">Transferase</keyword>
<dbReference type="EMBL" id="CP003156">
    <property type="protein sequence ID" value="AEV31350.1"/>
    <property type="molecule type" value="Genomic_DNA"/>
</dbReference>
<keyword evidence="7 8" id="KW-0472">Membrane</keyword>
<evidence type="ECO:0000256" key="9">
    <source>
        <dbReference type="NCBIfam" id="TIGR00751"/>
    </source>
</evidence>
<keyword evidence="6 8" id="KW-1133">Transmembrane helix</keyword>
<dbReference type="Pfam" id="PF01040">
    <property type="entry name" value="UbiA"/>
    <property type="match status" value="1"/>
</dbReference>
<dbReference type="PANTHER" id="PTHR13929">
    <property type="entry name" value="1,4-DIHYDROXY-2-NAPHTHOATE OCTAPRENYLTRANSFERASE"/>
    <property type="match status" value="1"/>
</dbReference>
<keyword evidence="8" id="KW-0997">Cell inner membrane</keyword>
<sequence length="298" mass="32349">MDIKPWIAAARLRTLPLAFSSIILGTCLAASMGSYSITVFVLCLLTTLCYQVLSNYANDYGDGVKGTDADRVGEKRAVASGEISAASMKKAVWLFSILSFVFGTWLSIVATQGLPMIVTIGFVVLGLLAIVAAITYTVGRRAYGYSGLGDISVLIFFGIVGVVGSYFLQTNMLNWEVFLPATSVGLLAVGVLNLNNMRDIENDRAAGKRTLVVMMGLKGAKIYHGVLIILAFDCVFLYNALMDNSFWSNLYFISIPFLVANLFSVMRSFDAEDFDPLLKRLAITTLLFALTFGIGQVL</sequence>
<evidence type="ECO:0000256" key="5">
    <source>
        <dbReference type="ARBA" id="ARBA00022692"/>
    </source>
</evidence>
<reference evidence="10 11" key="1">
    <citation type="journal article" date="2012" name="Stand. Genomic Sci.">
        <title>Genome sequence of the orange-pigmented seawater bacterium Owenweeksia hongkongensis type strain (UST20020801(T)).</title>
        <authorList>
            <person name="Riedel T."/>
            <person name="Held B."/>
            <person name="Nolan M."/>
            <person name="Lucas S."/>
            <person name="Lapidus A."/>
            <person name="Tice H."/>
            <person name="Del Rio T.G."/>
            <person name="Cheng J.F."/>
            <person name="Han C."/>
            <person name="Tapia R."/>
            <person name="Goodwin L.A."/>
            <person name="Pitluck S."/>
            <person name="Liolios K."/>
            <person name="Mavromatis K."/>
            <person name="Pagani I."/>
            <person name="Ivanova N."/>
            <person name="Mikhailova N."/>
            <person name="Pati A."/>
            <person name="Chen A."/>
            <person name="Palaniappan K."/>
            <person name="Rohde M."/>
            <person name="Tindall B.J."/>
            <person name="Detter J.C."/>
            <person name="Goker M."/>
            <person name="Woyke T."/>
            <person name="Bristow J."/>
            <person name="Eisen J.A."/>
            <person name="Markowitz V."/>
            <person name="Hugenholtz P."/>
            <person name="Klenk H.P."/>
            <person name="Kyrpides N.C."/>
        </authorList>
    </citation>
    <scope>NUCLEOTIDE SEQUENCE</scope>
    <source>
        <strain evidence="11">DSM 17368 / JCM 12287 / NRRL B-23963</strain>
    </source>
</reference>
<dbReference type="OrthoDB" id="9767568at2"/>
<dbReference type="HAMAP" id="MF_01937">
    <property type="entry name" value="MenA_1"/>
    <property type="match status" value="1"/>
</dbReference>
<comment type="subcellular location">
    <subcellularLocation>
        <location evidence="8">Cell inner membrane</location>
        <topology evidence="8">Multi-pass membrane protein</topology>
    </subcellularLocation>
    <subcellularLocation>
        <location evidence="1">Membrane</location>
        <topology evidence="1">Multi-pass membrane protein</topology>
    </subcellularLocation>
</comment>
<evidence type="ECO:0000256" key="6">
    <source>
        <dbReference type="ARBA" id="ARBA00022989"/>
    </source>
</evidence>
<dbReference type="InterPro" id="IPR026046">
    <property type="entry name" value="UBIAD1"/>
</dbReference>
<dbReference type="UniPathway" id="UPA00079">
    <property type="reaction ID" value="UER00168"/>
</dbReference>
<feature type="transmembrane region" description="Helical" evidence="8">
    <location>
        <begin position="91"/>
        <end position="110"/>
    </location>
</feature>
<keyword evidence="3 8" id="KW-1003">Cell membrane</keyword>
<keyword evidence="2 8" id="KW-0474">Menaquinone biosynthesis</keyword>
<dbReference type="RefSeq" id="WP_014200711.1">
    <property type="nucleotide sequence ID" value="NC_016599.1"/>
</dbReference>